<dbReference type="AlphaFoldDB" id="A0A8J4PQF3"/>
<dbReference type="OrthoDB" id="3512845at2759"/>
<dbReference type="Gene3D" id="3.40.50.300">
    <property type="entry name" value="P-loop containing nucleotide triphosphate hydrolases"/>
    <property type="match status" value="1"/>
</dbReference>
<proteinExistence type="predicted"/>
<sequence length="190" mass="22623">MDNNSKSRQEAFDEISKHIETQRNYIVMMCGCAGSGKTTFAQRLVDQLGCIRFSIDEEIWQTHGRYGIEYQECQYDQLKKDTEDILKQRLEDLLSKGNLFAVLDYSFWNVNTRKQYIDLIEKYHHNYQIVYLNVSHSELRKRLEIRSNRFDANAAFKISDQLLEQYLSGFNRPNINDNMNVWIINNRDFN</sequence>
<accession>A0A8J4PQF3</accession>
<organism evidence="1 2">
    <name type="scientific">Polysphondylium violaceum</name>
    <dbReference type="NCBI Taxonomy" id="133409"/>
    <lineage>
        <taxon>Eukaryota</taxon>
        <taxon>Amoebozoa</taxon>
        <taxon>Evosea</taxon>
        <taxon>Eumycetozoa</taxon>
        <taxon>Dictyostelia</taxon>
        <taxon>Dictyosteliales</taxon>
        <taxon>Dictyosteliaceae</taxon>
        <taxon>Polysphondylium</taxon>
    </lineage>
</organism>
<gene>
    <name evidence="1" type="ORF">CYY_008432</name>
</gene>
<evidence type="ECO:0008006" key="3">
    <source>
        <dbReference type="Google" id="ProtNLM"/>
    </source>
</evidence>
<dbReference type="Pfam" id="PF13671">
    <property type="entry name" value="AAA_33"/>
    <property type="match status" value="1"/>
</dbReference>
<dbReference type="SUPFAM" id="SSF52540">
    <property type="entry name" value="P-loop containing nucleoside triphosphate hydrolases"/>
    <property type="match status" value="1"/>
</dbReference>
<keyword evidence="2" id="KW-1185">Reference proteome</keyword>
<protein>
    <recommendedName>
        <fullName evidence="3">ATP-binding protein</fullName>
    </recommendedName>
</protein>
<dbReference type="Proteomes" id="UP000695562">
    <property type="component" value="Unassembled WGS sequence"/>
</dbReference>
<name>A0A8J4PQF3_9MYCE</name>
<dbReference type="InterPro" id="IPR027417">
    <property type="entry name" value="P-loop_NTPase"/>
</dbReference>
<evidence type="ECO:0000313" key="2">
    <source>
        <dbReference type="Proteomes" id="UP000695562"/>
    </source>
</evidence>
<evidence type="ECO:0000313" key="1">
    <source>
        <dbReference type="EMBL" id="KAF2070249.1"/>
    </source>
</evidence>
<dbReference type="EMBL" id="AJWJ01000519">
    <property type="protein sequence ID" value="KAF2070249.1"/>
    <property type="molecule type" value="Genomic_DNA"/>
</dbReference>
<reference evidence="1" key="1">
    <citation type="submission" date="2020-01" db="EMBL/GenBank/DDBJ databases">
        <title>Development of genomics and gene disruption for Polysphondylium violaceum indicates a role for the polyketide synthase stlB in stalk morphogenesis.</title>
        <authorList>
            <person name="Narita B."/>
            <person name="Kawabe Y."/>
            <person name="Kin K."/>
            <person name="Saito T."/>
            <person name="Gibbs R."/>
            <person name="Kuspa A."/>
            <person name="Muzny D."/>
            <person name="Queller D."/>
            <person name="Richards S."/>
            <person name="Strassman J."/>
            <person name="Sucgang R."/>
            <person name="Worley K."/>
            <person name="Schaap P."/>
        </authorList>
    </citation>
    <scope>NUCLEOTIDE SEQUENCE</scope>
    <source>
        <strain evidence="1">QSvi11</strain>
    </source>
</reference>
<comment type="caution">
    <text evidence="1">The sequence shown here is derived from an EMBL/GenBank/DDBJ whole genome shotgun (WGS) entry which is preliminary data.</text>
</comment>